<evidence type="ECO:0008006" key="3">
    <source>
        <dbReference type="Google" id="ProtNLM"/>
    </source>
</evidence>
<dbReference type="Proteomes" id="UP000265520">
    <property type="component" value="Unassembled WGS sequence"/>
</dbReference>
<sequence length="287" mass="33201">KLDLVLEQPVDFESLHANGFDVKKLFQDQGWLGYFDILNGPVYTQLVKDFWKRCDIFNQEEADKEYNNKVAENPDKSRGKSRTELGLRDFTEIEIRSGCTGYEVTITQSTIVELLRIPNKGIFKTFTPSTGRKSDYVERIAQRCYIKEDVEPTNKVSDMKPIQRHFIYFFTAGRKMNLAAYIFHHLCRSIMTAQNLTRRTPQVAYPRLLSELFFQCGIIKRIEDAQVPDLLEEQRAKFINGYILSNMSMLKEAMKVPNHPLLLKKPSGPLPEAPPMIFDNESEILAH</sequence>
<name>A0A392NP85_9FABA</name>
<comment type="caution">
    <text evidence="1">The sequence shown here is derived from an EMBL/GenBank/DDBJ whole genome shotgun (WGS) entry which is preliminary data.</text>
</comment>
<dbReference type="EMBL" id="LXQA010046878">
    <property type="protein sequence ID" value="MCI01708.1"/>
    <property type="molecule type" value="Genomic_DNA"/>
</dbReference>
<protein>
    <recommendedName>
        <fullName evidence="3">Cullin-like protein</fullName>
    </recommendedName>
</protein>
<keyword evidence="2" id="KW-1185">Reference proteome</keyword>
<evidence type="ECO:0000313" key="2">
    <source>
        <dbReference type="Proteomes" id="UP000265520"/>
    </source>
</evidence>
<evidence type="ECO:0000313" key="1">
    <source>
        <dbReference type="EMBL" id="MCI01708.1"/>
    </source>
</evidence>
<gene>
    <name evidence="1" type="ORF">A2U01_0022735</name>
</gene>
<reference evidence="1 2" key="1">
    <citation type="journal article" date="2018" name="Front. Plant Sci.">
        <title>Red Clover (Trifolium pratense) and Zigzag Clover (T. medium) - A Picture of Genomic Similarities and Differences.</title>
        <authorList>
            <person name="Dluhosova J."/>
            <person name="Istvanek J."/>
            <person name="Nedelnik J."/>
            <person name="Repkova J."/>
        </authorList>
    </citation>
    <scope>NUCLEOTIDE SEQUENCE [LARGE SCALE GENOMIC DNA]</scope>
    <source>
        <strain evidence="2">cv. 10/8</strain>
        <tissue evidence="1">Leaf</tissue>
    </source>
</reference>
<dbReference type="AlphaFoldDB" id="A0A392NP85"/>
<proteinExistence type="predicted"/>
<organism evidence="1 2">
    <name type="scientific">Trifolium medium</name>
    <dbReference type="NCBI Taxonomy" id="97028"/>
    <lineage>
        <taxon>Eukaryota</taxon>
        <taxon>Viridiplantae</taxon>
        <taxon>Streptophyta</taxon>
        <taxon>Embryophyta</taxon>
        <taxon>Tracheophyta</taxon>
        <taxon>Spermatophyta</taxon>
        <taxon>Magnoliopsida</taxon>
        <taxon>eudicotyledons</taxon>
        <taxon>Gunneridae</taxon>
        <taxon>Pentapetalae</taxon>
        <taxon>rosids</taxon>
        <taxon>fabids</taxon>
        <taxon>Fabales</taxon>
        <taxon>Fabaceae</taxon>
        <taxon>Papilionoideae</taxon>
        <taxon>50 kb inversion clade</taxon>
        <taxon>NPAAA clade</taxon>
        <taxon>Hologalegina</taxon>
        <taxon>IRL clade</taxon>
        <taxon>Trifolieae</taxon>
        <taxon>Trifolium</taxon>
    </lineage>
</organism>
<accession>A0A392NP85</accession>
<feature type="non-terminal residue" evidence="1">
    <location>
        <position position="1"/>
    </location>
</feature>